<reference evidence="1" key="1">
    <citation type="submission" date="2015-10" db="EMBL/GenBank/DDBJ databases">
        <authorList>
            <person name="Gilbert D.G."/>
        </authorList>
    </citation>
    <scope>NUCLEOTIDE SEQUENCE</scope>
    <source>
        <strain evidence="1">Phyl III-seqv23</strain>
    </source>
</reference>
<evidence type="ECO:0000313" key="1">
    <source>
        <dbReference type="EMBL" id="CUV57243.1"/>
    </source>
</evidence>
<dbReference type="AlphaFoldDB" id="A0A0S4X0M2"/>
<organism evidence="1">
    <name type="scientific">Ralstonia solanacearum</name>
    <name type="common">Pseudomonas solanacearum</name>
    <dbReference type="NCBI Taxonomy" id="305"/>
    <lineage>
        <taxon>Bacteria</taxon>
        <taxon>Pseudomonadati</taxon>
        <taxon>Pseudomonadota</taxon>
        <taxon>Betaproteobacteria</taxon>
        <taxon>Burkholderiales</taxon>
        <taxon>Burkholderiaceae</taxon>
        <taxon>Ralstonia</taxon>
        <taxon>Ralstonia solanacearum species complex</taxon>
    </lineage>
</organism>
<accession>A0A0S4X0M2</accession>
<name>A0A0S4X0M2_RALSL</name>
<dbReference type="EMBL" id="LN899820">
    <property type="protein sequence ID" value="CUV58706.1"/>
    <property type="molecule type" value="Genomic_DNA"/>
</dbReference>
<sequence length="20" mass="2390">MRQFNAVIADWVRPEPTVYP</sequence>
<protein>
    <submittedName>
        <fullName evidence="1">Uncharacterized protein</fullName>
    </submittedName>
</protein>
<gene>
    <name evidence="1" type="ORF">RUN215_v1_1250001</name>
    <name evidence="2" type="ORF">RUN215_v1_3420001</name>
</gene>
<proteinExistence type="predicted"/>
<dbReference type="EMBL" id="LN899820">
    <property type="protein sequence ID" value="CUV57243.1"/>
    <property type="molecule type" value="Genomic_DNA"/>
</dbReference>
<evidence type="ECO:0000313" key="2">
    <source>
        <dbReference type="EMBL" id="CUV58706.1"/>
    </source>
</evidence>